<proteinExistence type="inferred from homology"/>
<evidence type="ECO:0000313" key="4">
    <source>
        <dbReference type="EMBL" id="SKA30817.1"/>
    </source>
</evidence>
<protein>
    <recommendedName>
        <fullName evidence="3">Urease accessory protein UreD</fullName>
    </recommendedName>
</protein>
<keyword evidence="3" id="KW-0963">Cytoplasm</keyword>
<dbReference type="EMBL" id="FUXL01000013">
    <property type="protein sequence ID" value="SKA30817.1"/>
    <property type="molecule type" value="Genomic_DNA"/>
</dbReference>
<dbReference type="Proteomes" id="UP000190135">
    <property type="component" value="Unassembled WGS sequence"/>
</dbReference>
<gene>
    <name evidence="3" type="primary">ureD</name>
    <name evidence="4" type="ORF">SAMN05428963_11369</name>
</gene>
<dbReference type="OrthoDB" id="9798842at2"/>
<keyword evidence="2 3" id="KW-0143">Chaperone</keyword>
<evidence type="ECO:0000313" key="5">
    <source>
        <dbReference type="Proteomes" id="UP000190135"/>
    </source>
</evidence>
<evidence type="ECO:0000256" key="2">
    <source>
        <dbReference type="ARBA" id="ARBA00023186"/>
    </source>
</evidence>
<comment type="subcellular location">
    <subcellularLocation>
        <location evidence="3">Cytoplasm</location>
    </subcellularLocation>
</comment>
<evidence type="ECO:0000256" key="1">
    <source>
        <dbReference type="ARBA" id="ARBA00007177"/>
    </source>
</evidence>
<name>A0A1T4SRK9_9HYPH</name>
<dbReference type="InterPro" id="IPR002669">
    <property type="entry name" value="UreD"/>
</dbReference>
<dbReference type="PANTHER" id="PTHR33643">
    <property type="entry name" value="UREASE ACCESSORY PROTEIN D"/>
    <property type="match status" value="1"/>
</dbReference>
<comment type="subunit">
    <text evidence="3">UreD, UreF and UreG form a complex that acts as a GTP-hydrolysis-dependent molecular chaperone, activating the urease apoprotein by helping to assemble the nickel containing metallocenter of UreC. The UreE protein probably delivers the nickel.</text>
</comment>
<dbReference type="STRING" id="1365950.SAMN05428963_11369"/>
<dbReference type="GO" id="GO:0005737">
    <property type="term" value="C:cytoplasm"/>
    <property type="evidence" value="ECO:0007669"/>
    <property type="project" value="UniProtKB-SubCell"/>
</dbReference>
<dbReference type="Pfam" id="PF01774">
    <property type="entry name" value="UreD"/>
    <property type="match status" value="1"/>
</dbReference>
<keyword evidence="5" id="KW-1185">Reference proteome</keyword>
<accession>A0A1T4SRK9</accession>
<evidence type="ECO:0000256" key="3">
    <source>
        <dbReference type="HAMAP-Rule" id="MF_01384"/>
    </source>
</evidence>
<comment type="function">
    <text evidence="3">Required for maturation of urease via the functional incorporation of the urease nickel metallocenter.</text>
</comment>
<dbReference type="GO" id="GO:0016151">
    <property type="term" value="F:nickel cation binding"/>
    <property type="evidence" value="ECO:0007669"/>
    <property type="project" value="UniProtKB-UniRule"/>
</dbReference>
<keyword evidence="3" id="KW-0996">Nickel insertion</keyword>
<reference evidence="4 5" key="1">
    <citation type="submission" date="2017-02" db="EMBL/GenBank/DDBJ databases">
        <authorList>
            <person name="Peterson S.W."/>
        </authorList>
    </citation>
    <scope>NUCLEOTIDE SEQUENCE [LARGE SCALE GENOMIC DNA]</scope>
    <source>
        <strain evidence="4 5">USBA 369</strain>
    </source>
</reference>
<dbReference type="HAMAP" id="MF_01384">
    <property type="entry name" value="UreD"/>
    <property type="match status" value="1"/>
</dbReference>
<organism evidence="4 5">
    <name type="scientific">Consotaella salsifontis</name>
    <dbReference type="NCBI Taxonomy" id="1365950"/>
    <lineage>
        <taxon>Bacteria</taxon>
        <taxon>Pseudomonadati</taxon>
        <taxon>Pseudomonadota</taxon>
        <taxon>Alphaproteobacteria</taxon>
        <taxon>Hyphomicrobiales</taxon>
        <taxon>Aurantimonadaceae</taxon>
        <taxon>Consotaella</taxon>
    </lineage>
</organism>
<dbReference type="AlphaFoldDB" id="A0A1T4SRK9"/>
<dbReference type="RefSeq" id="WP_078709632.1">
    <property type="nucleotide sequence ID" value="NZ_FUXL01000013.1"/>
</dbReference>
<sequence>MDEALTETGESASTYSAELQRARGSAAVIVHQREGKSRLSRLYQEGCLKLRFPRLPAPGLTAVAINTAGGLTGGDRLTQEFRVEEGATLTATTQSCERIYRASAGRAQVATRLVVAPRAALSFLPQETILFDGGRIARTLDAEIEATSRLLMVESAVLGRQMMGESVTSGSFADRWRVRRDGRLVFADDLSLQGDVFGLAGHAATLGGARAFATVLLHEPEVSARLEGVRALIGAAGGASAFDGLLVVRLLAESGHMLRKTLVPLLSALAESALPPVWSI</sequence>
<dbReference type="PANTHER" id="PTHR33643:SF1">
    <property type="entry name" value="UREASE ACCESSORY PROTEIN D"/>
    <property type="match status" value="1"/>
</dbReference>
<comment type="similarity">
    <text evidence="1 3">Belongs to the UreD family.</text>
</comment>